<proteinExistence type="predicted"/>
<gene>
    <name evidence="2" type="ORF">CKY47_33875</name>
</gene>
<name>A0ABU0X9N9_9PSEU</name>
<protein>
    <submittedName>
        <fullName evidence="2">WYL domain-containing protein</fullName>
    </submittedName>
</protein>
<feature type="domain" description="WCX" evidence="1">
    <location>
        <begin position="11"/>
        <end position="48"/>
    </location>
</feature>
<evidence type="ECO:0000313" key="3">
    <source>
        <dbReference type="Proteomes" id="UP001225605"/>
    </source>
</evidence>
<evidence type="ECO:0000313" key="2">
    <source>
        <dbReference type="EMBL" id="MDQ2588849.1"/>
    </source>
</evidence>
<evidence type="ECO:0000259" key="1">
    <source>
        <dbReference type="Pfam" id="PF25583"/>
    </source>
</evidence>
<dbReference type="InterPro" id="IPR057727">
    <property type="entry name" value="WCX_dom"/>
</dbReference>
<dbReference type="Pfam" id="PF25583">
    <property type="entry name" value="WCX"/>
    <property type="match status" value="1"/>
</dbReference>
<organism evidence="2 3">
    <name type="scientific">Saccharothrix yanglingensis</name>
    <dbReference type="NCBI Taxonomy" id="659496"/>
    <lineage>
        <taxon>Bacteria</taxon>
        <taxon>Bacillati</taxon>
        <taxon>Actinomycetota</taxon>
        <taxon>Actinomycetes</taxon>
        <taxon>Pseudonocardiales</taxon>
        <taxon>Pseudonocardiaceae</taxon>
        <taxon>Saccharothrix</taxon>
    </lineage>
</organism>
<feature type="non-terminal residue" evidence="2">
    <location>
        <position position="1"/>
    </location>
</feature>
<sequence>FGRHCGVVGSVGGGRVRVRVGASTPLMVAQVLAGWGGLVEVVEPGGVAVRAELGRLGRELVARYGS</sequence>
<accession>A0ABU0X9N9</accession>
<dbReference type="Proteomes" id="UP001225605">
    <property type="component" value="Unassembled WGS sequence"/>
</dbReference>
<reference evidence="2 3" key="1">
    <citation type="submission" date="2017-06" db="EMBL/GenBank/DDBJ databases">
        <title>Cultured bacterium strain Saccharothrix yanglingensis Hhs.015.</title>
        <authorList>
            <person name="Xia Y."/>
        </authorList>
    </citation>
    <scope>NUCLEOTIDE SEQUENCE [LARGE SCALE GENOMIC DNA]</scope>
    <source>
        <strain evidence="2 3">Hhs.015</strain>
    </source>
</reference>
<comment type="caution">
    <text evidence="2">The sequence shown here is derived from an EMBL/GenBank/DDBJ whole genome shotgun (WGS) entry which is preliminary data.</text>
</comment>
<keyword evidence="3" id="KW-1185">Reference proteome</keyword>
<dbReference type="EMBL" id="NSDM01000023">
    <property type="protein sequence ID" value="MDQ2588849.1"/>
    <property type="molecule type" value="Genomic_DNA"/>
</dbReference>